<dbReference type="InterPro" id="IPR029099">
    <property type="entry name" value="Pribosyltran_N"/>
</dbReference>
<dbReference type="GO" id="GO:0006015">
    <property type="term" value="P:5-phosphoribose 1-diphosphate biosynthetic process"/>
    <property type="evidence" value="ECO:0007669"/>
    <property type="project" value="UniProtKB-UniRule"/>
</dbReference>
<comment type="similarity">
    <text evidence="11 12">Belongs to the ribose-phosphate pyrophosphokinase family. Class I subfamily.</text>
</comment>
<dbReference type="HAMAP" id="MF_00583_B">
    <property type="entry name" value="RibP_PPkinase_B"/>
    <property type="match status" value="1"/>
</dbReference>
<dbReference type="Pfam" id="PF14572">
    <property type="entry name" value="Pribosyl_synth"/>
    <property type="match status" value="1"/>
</dbReference>
<dbReference type="NCBIfam" id="NF002320">
    <property type="entry name" value="PRK01259.1"/>
    <property type="match status" value="1"/>
</dbReference>
<sequence length="322" mass="35007">MSGQYAKGQLKLFALNSNVELAEKVANVLNTTLSTASVKHFSDGEIQINIDESIRGADIYIIQSISNPVNENLMELLIMVDALRRASAGTINVVMPYYGYARSDRKARSREPITAKLVANFIQLAGVSRVITLDLHAAQLQGFFNIPVDHLVSLEIQAKYFIENGITDDVVVVSPDHNSVKGARNMAEKLKAQIAIVDKRGSDFADNSAETSIIGDVKGRRCIVIDDMIDTGTMMTDAARALKAAGATDIYACATHAVMSEGAIEALSDDNIKQVIVTDSIVVPEADKLDKLVRLSVADLFGQAIDLIHKNRSVDKLFTEKN</sequence>
<comment type="caution">
    <text evidence="12">Lacks conserved residue(s) required for the propagation of feature annotation.</text>
</comment>
<dbReference type="OrthoDB" id="9777067at2"/>
<keyword evidence="6 12" id="KW-0418">Kinase</keyword>
<reference evidence="14 15" key="1">
    <citation type="journal article" date="2015" name="Genome Announc.">
        <title>Expanding the biotechnology potential of lactobacilli through comparative genomics of 213 strains and associated genera.</title>
        <authorList>
            <person name="Sun Z."/>
            <person name="Harris H.M."/>
            <person name="McCann A."/>
            <person name="Guo C."/>
            <person name="Argimon S."/>
            <person name="Zhang W."/>
            <person name="Yang X."/>
            <person name="Jeffery I.B."/>
            <person name="Cooney J.C."/>
            <person name="Kagawa T.F."/>
            <person name="Liu W."/>
            <person name="Song Y."/>
            <person name="Salvetti E."/>
            <person name="Wrobel A."/>
            <person name="Rasinkangas P."/>
            <person name="Parkhill J."/>
            <person name="Rea M.C."/>
            <person name="O'Sullivan O."/>
            <person name="Ritari J."/>
            <person name="Douillard F.P."/>
            <person name="Paul Ross R."/>
            <person name="Yang R."/>
            <person name="Briner A.E."/>
            <person name="Felis G.E."/>
            <person name="de Vos W.M."/>
            <person name="Barrangou R."/>
            <person name="Klaenhammer T.R."/>
            <person name="Caufield P.W."/>
            <person name="Cui Y."/>
            <person name="Zhang H."/>
            <person name="O'Toole P.W."/>
        </authorList>
    </citation>
    <scope>NUCLEOTIDE SEQUENCE [LARGE SCALE GENOMIC DNA]</scope>
    <source>
        <strain evidence="14 15">DSM 15638</strain>
    </source>
</reference>
<keyword evidence="5 12" id="KW-0547">Nucleotide-binding</keyword>
<dbReference type="GO" id="GO:0002189">
    <property type="term" value="C:ribose phosphate diphosphokinase complex"/>
    <property type="evidence" value="ECO:0007669"/>
    <property type="project" value="TreeGrafter"/>
</dbReference>
<evidence type="ECO:0000256" key="1">
    <source>
        <dbReference type="ARBA" id="ARBA00004996"/>
    </source>
</evidence>
<comment type="subcellular location">
    <subcellularLocation>
        <location evidence="12">Cytoplasm</location>
    </subcellularLocation>
</comment>
<dbReference type="GO" id="GO:0004749">
    <property type="term" value="F:ribose phosphate diphosphokinase activity"/>
    <property type="evidence" value="ECO:0007669"/>
    <property type="project" value="UniProtKB-UniRule"/>
</dbReference>
<comment type="caution">
    <text evidence="14">The sequence shown here is derived from an EMBL/GenBank/DDBJ whole genome shotgun (WGS) entry which is preliminary data.</text>
</comment>
<organism evidence="14 15">
    <name type="scientific">Dellaglioa algida DSM 15638</name>
    <dbReference type="NCBI Taxonomy" id="1423719"/>
    <lineage>
        <taxon>Bacteria</taxon>
        <taxon>Bacillati</taxon>
        <taxon>Bacillota</taxon>
        <taxon>Bacilli</taxon>
        <taxon>Lactobacillales</taxon>
        <taxon>Lactobacillaceae</taxon>
        <taxon>Dellaglioa</taxon>
    </lineage>
</organism>
<dbReference type="STRING" id="1423719.FC66_GL001450"/>
<evidence type="ECO:0000313" key="15">
    <source>
        <dbReference type="Proteomes" id="UP000051450"/>
    </source>
</evidence>
<comment type="subunit">
    <text evidence="12">Homohexamer.</text>
</comment>
<dbReference type="PATRIC" id="fig|1423719.4.peg.1474"/>
<accession>A0A0R1HQM9</accession>
<evidence type="ECO:0000256" key="2">
    <source>
        <dbReference type="ARBA" id="ARBA00022679"/>
    </source>
</evidence>
<dbReference type="GO" id="GO:0005737">
    <property type="term" value="C:cytoplasm"/>
    <property type="evidence" value="ECO:0007669"/>
    <property type="project" value="UniProtKB-SubCell"/>
</dbReference>
<feature type="binding site" evidence="12">
    <location>
        <position position="226"/>
    </location>
    <ligand>
        <name>D-ribose 5-phosphate</name>
        <dbReference type="ChEBI" id="CHEBI:78346"/>
    </ligand>
</feature>
<dbReference type="NCBIfam" id="TIGR01251">
    <property type="entry name" value="ribP_PPkin"/>
    <property type="match status" value="1"/>
</dbReference>
<comment type="cofactor">
    <cofactor evidence="12">
        <name>Mg(2+)</name>
        <dbReference type="ChEBI" id="CHEBI:18420"/>
    </cofactor>
    <text evidence="12">Binds 2 Mg(2+) ions per subunit.</text>
</comment>
<evidence type="ECO:0000256" key="9">
    <source>
        <dbReference type="ARBA" id="ARBA00049535"/>
    </source>
</evidence>
<keyword evidence="4 12" id="KW-0545">Nucleotide biosynthesis</keyword>
<evidence type="ECO:0000256" key="7">
    <source>
        <dbReference type="ARBA" id="ARBA00022840"/>
    </source>
</evidence>
<comment type="catalytic activity">
    <reaction evidence="9 12">
        <text>D-ribose 5-phosphate + ATP = 5-phospho-alpha-D-ribose 1-diphosphate + AMP + H(+)</text>
        <dbReference type="Rhea" id="RHEA:15609"/>
        <dbReference type="ChEBI" id="CHEBI:15378"/>
        <dbReference type="ChEBI" id="CHEBI:30616"/>
        <dbReference type="ChEBI" id="CHEBI:58017"/>
        <dbReference type="ChEBI" id="CHEBI:78346"/>
        <dbReference type="ChEBI" id="CHEBI:456215"/>
        <dbReference type="EC" id="2.7.6.1"/>
    </reaction>
</comment>
<name>A0A0R1HQM9_9LACO</name>
<dbReference type="GO" id="GO:0000287">
    <property type="term" value="F:magnesium ion binding"/>
    <property type="evidence" value="ECO:0007669"/>
    <property type="project" value="UniProtKB-UniRule"/>
</dbReference>
<comment type="function">
    <text evidence="10 12">Involved in the biosynthesis of the central metabolite phospho-alpha-D-ribosyl-1-pyrophosphate (PRPP) via the transfer of pyrophosphoryl group from ATP to 1-hydroxyl of ribose-5-phosphate (Rib-5-P).</text>
</comment>
<dbReference type="PANTHER" id="PTHR10210">
    <property type="entry name" value="RIBOSE-PHOSPHATE DIPHOSPHOKINASE FAMILY MEMBER"/>
    <property type="match status" value="1"/>
</dbReference>
<evidence type="ECO:0000259" key="13">
    <source>
        <dbReference type="Pfam" id="PF13793"/>
    </source>
</evidence>
<dbReference type="EC" id="2.7.6.1" evidence="12"/>
<evidence type="ECO:0000313" key="14">
    <source>
        <dbReference type="EMBL" id="KRK45482.1"/>
    </source>
</evidence>
<evidence type="ECO:0000256" key="6">
    <source>
        <dbReference type="ARBA" id="ARBA00022777"/>
    </source>
</evidence>
<dbReference type="EMBL" id="AZDI01000008">
    <property type="protein sequence ID" value="KRK45482.1"/>
    <property type="molecule type" value="Genomic_DNA"/>
</dbReference>
<dbReference type="AlphaFoldDB" id="A0A0R1HQM9"/>
<keyword evidence="2 12" id="KW-0808">Transferase</keyword>
<dbReference type="Pfam" id="PF13793">
    <property type="entry name" value="Pribosyltran_N"/>
    <property type="match status" value="1"/>
</dbReference>
<keyword evidence="8 12" id="KW-0460">Magnesium</keyword>
<dbReference type="Gene3D" id="3.40.50.2020">
    <property type="match status" value="2"/>
</dbReference>
<keyword evidence="12" id="KW-0963">Cytoplasm</keyword>
<protein>
    <recommendedName>
        <fullName evidence="12">Ribose-phosphate pyrophosphokinase</fullName>
        <shortName evidence="12">RPPK</shortName>
        <ecNumber evidence="12">2.7.6.1</ecNumber>
    </recommendedName>
    <alternativeName>
        <fullName evidence="12">5-phospho-D-ribosyl alpha-1-diphosphate synthase</fullName>
    </alternativeName>
    <alternativeName>
        <fullName evidence="12">Phosphoribosyl diphosphate synthase</fullName>
    </alternativeName>
    <alternativeName>
        <fullName evidence="12">Phosphoribosyl pyrophosphate synthase</fullName>
        <shortName evidence="12">P-Rib-PP synthase</shortName>
        <shortName evidence="12">PRPP synthase</shortName>
        <shortName evidence="12">PRPPase</shortName>
    </alternativeName>
</protein>
<dbReference type="SUPFAM" id="SSF53271">
    <property type="entry name" value="PRTase-like"/>
    <property type="match status" value="1"/>
</dbReference>
<feature type="binding site" evidence="12">
    <location>
        <position position="176"/>
    </location>
    <ligand>
        <name>Mg(2+)</name>
        <dbReference type="ChEBI" id="CHEBI:18420"/>
    </ligand>
</feature>
<evidence type="ECO:0000256" key="10">
    <source>
        <dbReference type="ARBA" id="ARBA00054914"/>
    </source>
</evidence>
<dbReference type="RefSeq" id="WP_057974498.1">
    <property type="nucleotide sequence ID" value="NZ_AZDI01000008.1"/>
</dbReference>
<proteinExistence type="inferred from homology"/>
<evidence type="ECO:0000256" key="11">
    <source>
        <dbReference type="ARBA" id="ARBA00061444"/>
    </source>
</evidence>
<evidence type="ECO:0000256" key="4">
    <source>
        <dbReference type="ARBA" id="ARBA00022727"/>
    </source>
</evidence>
<dbReference type="CDD" id="cd06223">
    <property type="entry name" value="PRTases_typeI"/>
    <property type="match status" value="1"/>
</dbReference>
<feature type="active site" evidence="12">
    <location>
        <position position="199"/>
    </location>
</feature>
<dbReference type="GO" id="GO:0006164">
    <property type="term" value="P:purine nucleotide biosynthetic process"/>
    <property type="evidence" value="ECO:0007669"/>
    <property type="project" value="TreeGrafter"/>
</dbReference>
<keyword evidence="15" id="KW-1185">Reference proteome</keyword>
<dbReference type="InterPro" id="IPR000836">
    <property type="entry name" value="PRTase_dom"/>
</dbReference>
<evidence type="ECO:0000256" key="8">
    <source>
        <dbReference type="ARBA" id="ARBA00022842"/>
    </source>
</evidence>
<evidence type="ECO:0000256" key="5">
    <source>
        <dbReference type="ARBA" id="ARBA00022741"/>
    </source>
</evidence>
<dbReference type="GO" id="GO:0016301">
    <property type="term" value="F:kinase activity"/>
    <property type="evidence" value="ECO:0007669"/>
    <property type="project" value="UniProtKB-KW"/>
</dbReference>
<dbReference type="UniPathway" id="UPA00087">
    <property type="reaction ID" value="UER00172"/>
</dbReference>
<keyword evidence="3 12" id="KW-0479">Metal-binding</keyword>
<dbReference type="InterPro" id="IPR037515">
    <property type="entry name" value="Rib-P_diPkinase_bac"/>
</dbReference>
<comment type="pathway">
    <text evidence="1 12">Metabolic intermediate biosynthesis; 5-phospho-alpha-D-ribose 1-diphosphate biosynthesis; 5-phospho-alpha-D-ribose 1-diphosphate from D-ribose 5-phosphate (route I): step 1/1.</text>
</comment>
<evidence type="ECO:0000256" key="12">
    <source>
        <dbReference type="HAMAP-Rule" id="MF_00583"/>
    </source>
</evidence>
<dbReference type="SMART" id="SM01400">
    <property type="entry name" value="Pribosyltran_N"/>
    <property type="match status" value="1"/>
</dbReference>
<dbReference type="GO" id="GO:0005524">
    <property type="term" value="F:ATP binding"/>
    <property type="evidence" value="ECO:0007669"/>
    <property type="project" value="UniProtKB-KW"/>
</dbReference>
<feature type="domain" description="Ribose-phosphate pyrophosphokinase N-terminal" evidence="13">
    <location>
        <begin position="10"/>
        <end position="126"/>
    </location>
</feature>
<dbReference type="InterPro" id="IPR029057">
    <property type="entry name" value="PRTase-like"/>
</dbReference>
<feature type="binding site" evidence="12">
    <location>
        <position position="136"/>
    </location>
    <ligand>
        <name>Mg(2+)</name>
        <dbReference type="ChEBI" id="CHEBI:18420"/>
    </ligand>
</feature>
<dbReference type="Proteomes" id="UP000051450">
    <property type="component" value="Unassembled WGS sequence"/>
</dbReference>
<dbReference type="FunFam" id="3.40.50.2020:FF:000001">
    <property type="entry name" value="Ribose-phosphate pyrophosphokinase"/>
    <property type="match status" value="1"/>
</dbReference>
<feature type="binding site" evidence="12">
    <location>
        <begin position="43"/>
        <end position="45"/>
    </location>
    <ligand>
        <name>ATP</name>
        <dbReference type="ChEBI" id="CHEBI:30616"/>
    </ligand>
</feature>
<keyword evidence="7 12" id="KW-0067">ATP-binding</keyword>
<gene>
    <name evidence="12" type="primary">prs</name>
    <name evidence="14" type="ORF">FC66_GL001450</name>
</gene>
<dbReference type="GeneID" id="83549189"/>
<dbReference type="InterPro" id="IPR005946">
    <property type="entry name" value="Rib-P_diPkinase"/>
</dbReference>
<evidence type="ECO:0000256" key="3">
    <source>
        <dbReference type="ARBA" id="ARBA00022723"/>
    </source>
</evidence>
<dbReference type="PANTHER" id="PTHR10210:SF41">
    <property type="entry name" value="RIBOSE-PHOSPHATE PYROPHOSPHOKINASE 1, CHLOROPLASTIC"/>
    <property type="match status" value="1"/>
</dbReference>